<dbReference type="Proteomes" id="UP000629468">
    <property type="component" value="Unassembled WGS sequence"/>
</dbReference>
<name>A0A8H7C549_AGABI</name>
<evidence type="ECO:0000313" key="2">
    <source>
        <dbReference type="Proteomes" id="UP000629468"/>
    </source>
</evidence>
<evidence type="ECO:0000313" key="1">
    <source>
        <dbReference type="EMBL" id="KAF7762601.1"/>
    </source>
</evidence>
<gene>
    <name evidence="1" type="ORF">Agabi119p4_9194</name>
</gene>
<dbReference type="AlphaFoldDB" id="A0A8H7C549"/>
<proteinExistence type="predicted"/>
<sequence length="283" mass="31606">MSNFNIPIPVSTNILDVDIHTRYCETISSIEERRRTLLMAIQALANIRQFAKFITSTVISATTTAIQVNPYIQTLVGDSALVTGHMNAIMETLQAGTQWDIEYSTIKVCVILAQALKQLPKEGNLNEINAADAIANAYLAIPHPAPIRNNTPEPLPIRIQPPSSINKDINNNQTNSSVDDLDEEVHRLTNFMKTLAPYPTPDESLPPTNYTTFIDKGEENLPYWNNILKRLMKKNYKEGTYRGYTVGYVKLGIPNAPHFIGIDHNNNKFIIANTKKALFGIIA</sequence>
<accession>A0A8H7C549</accession>
<comment type="caution">
    <text evidence="1">The sequence shown here is derived from an EMBL/GenBank/DDBJ whole genome shotgun (WGS) entry which is preliminary data.</text>
</comment>
<dbReference type="EMBL" id="JABXXO010000012">
    <property type="protein sequence ID" value="KAF7762601.1"/>
    <property type="molecule type" value="Genomic_DNA"/>
</dbReference>
<reference evidence="1 2" key="1">
    <citation type="journal article" name="Sci. Rep.">
        <title>Telomere-to-telomere assembled and centromere annotated genomes of the two main subspecies of the button mushroom Agaricus bisporus reveal especially polymorphic chromosome ends.</title>
        <authorList>
            <person name="Sonnenberg A.S.M."/>
            <person name="Sedaghat-Telgerd N."/>
            <person name="Lavrijssen B."/>
            <person name="Ohm R.A."/>
            <person name="Hendrickx P.M."/>
            <person name="Scholtmeijer K."/>
            <person name="Baars J.J.P."/>
            <person name="van Peer A."/>
        </authorList>
    </citation>
    <scope>NUCLEOTIDE SEQUENCE [LARGE SCALE GENOMIC DNA]</scope>
    <source>
        <strain evidence="1 2">H119_p4</strain>
    </source>
</reference>
<organism evidence="1 2">
    <name type="scientific">Agaricus bisporus var. burnettii</name>
    <dbReference type="NCBI Taxonomy" id="192524"/>
    <lineage>
        <taxon>Eukaryota</taxon>
        <taxon>Fungi</taxon>
        <taxon>Dikarya</taxon>
        <taxon>Basidiomycota</taxon>
        <taxon>Agaricomycotina</taxon>
        <taxon>Agaricomycetes</taxon>
        <taxon>Agaricomycetidae</taxon>
        <taxon>Agaricales</taxon>
        <taxon>Agaricineae</taxon>
        <taxon>Agaricaceae</taxon>
        <taxon>Agaricus</taxon>
    </lineage>
</organism>
<protein>
    <submittedName>
        <fullName evidence="1">Uncharacterized protein</fullName>
    </submittedName>
</protein>